<gene>
    <name evidence="1" type="primary">AlNc14C834G12559</name>
    <name evidence="1" type="ORF">ALNC14_140660</name>
</gene>
<reference evidence="1" key="2">
    <citation type="submission" date="2011-02" db="EMBL/GenBank/DDBJ databases">
        <authorList>
            <person name="MacLean D."/>
        </authorList>
    </citation>
    <scope>NUCLEOTIDE SEQUENCE</scope>
</reference>
<sequence length="102" mass="12032">MLKKIAINVWNGDQLHDLLCYMSRFEAVAASITLNDWAFRIVHLSQSEVRKVHSAHNVAIAQHDVTMAKFSCFRYFKYRICDLPLLWNKFRSHDCYIVWSPT</sequence>
<name>F0X249_9STRA</name>
<dbReference type="AlphaFoldDB" id="F0X249"/>
<accession>F0X249</accession>
<proteinExistence type="predicted"/>
<evidence type="ECO:0000313" key="1">
    <source>
        <dbReference type="EMBL" id="CCA27922.1"/>
    </source>
</evidence>
<dbReference type="EMBL" id="FR824744">
    <property type="protein sequence ID" value="CCA27922.1"/>
    <property type="molecule type" value="Genomic_DNA"/>
</dbReference>
<dbReference type="HOGENOM" id="CLU_2282709_0_0_1"/>
<protein>
    <submittedName>
        <fullName evidence="1">AlNc14C834G12559 protein</fullName>
    </submittedName>
</protein>
<organism evidence="1">
    <name type="scientific">Albugo laibachii Nc14</name>
    <dbReference type="NCBI Taxonomy" id="890382"/>
    <lineage>
        <taxon>Eukaryota</taxon>
        <taxon>Sar</taxon>
        <taxon>Stramenopiles</taxon>
        <taxon>Oomycota</taxon>
        <taxon>Peronosporomycetes</taxon>
        <taxon>Albuginales</taxon>
        <taxon>Albuginaceae</taxon>
        <taxon>Albugo</taxon>
    </lineage>
</organism>
<reference evidence="1" key="1">
    <citation type="journal article" date="2011" name="PLoS Biol.">
        <title>Gene gain and loss during evolution of obligate parasitism in the white rust pathogen of Arabidopsis thaliana.</title>
        <authorList>
            <person name="Kemen E."/>
            <person name="Gardiner A."/>
            <person name="Schultz-Larsen T."/>
            <person name="Kemen A.C."/>
            <person name="Balmuth A.L."/>
            <person name="Robert-Seilaniantz A."/>
            <person name="Bailey K."/>
            <person name="Holub E."/>
            <person name="Studholme D.J."/>
            <person name="Maclean D."/>
            <person name="Jones J.D."/>
        </authorList>
    </citation>
    <scope>NUCLEOTIDE SEQUENCE</scope>
</reference>